<dbReference type="Proteomes" id="UP000290289">
    <property type="component" value="Chromosome 12"/>
</dbReference>
<reference evidence="2 3" key="1">
    <citation type="submission" date="2018-10" db="EMBL/GenBank/DDBJ databases">
        <title>A high-quality apple genome assembly.</title>
        <authorList>
            <person name="Hu J."/>
        </authorList>
    </citation>
    <scope>NUCLEOTIDE SEQUENCE [LARGE SCALE GENOMIC DNA]</scope>
    <source>
        <strain evidence="3">cv. HFTH1</strain>
        <tissue evidence="2">Young leaf</tissue>
    </source>
</reference>
<dbReference type="EMBL" id="RDQH01000338">
    <property type="protein sequence ID" value="RXH81148.1"/>
    <property type="molecule type" value="Genomic_DNA"/>
</dbReference>
<feature type="region of interest" description="Disordered" evidence="1">
    <location>
        <begin position="57"/>
        <end position="80"/>
    </location>
</feature>
<evidence type="ECO:0000313" key="2">
    <source>
        <dbReference type="EMBL" id="RXH81148.1"/>
    </source>
</evidence>
<keyword evidence="3" id="KW-1185">Reference proteome</keyword>
<accession>A0A498IBK7</accession>
<organism evidence="2 3">
    <name type="scientific">Malus domestica</name>
    <name type="common">Apple</name>
    <name type="synonym">Pyrus malus</name>
    <dbReference type="NCBI Taxonomy" id="3750"/>
    <lineage>
        <taxon>Eukaryota</taxon>
        <taxon>Viridiplantae</taxon>
        <taxon>Streptophyta</taxon>
        <taxon>Embryophyta</taxon>
        <taxon>Tracheophyta</taxon>
        <taxon>Spermatophyta</taxon>
        <taxon>Magnoliopsida</taxon>
        <taxon>eudicotyledons</taxon>
        <taxon>Gunneridae</taxon>
        <taxon>Pentapetalae</taxon>
        <taxon>rosids</taxon>
        <taxon>fabids</taxon>
        <taxon>Rosales</taxon>
        <taxon>Rosaceae</taxon>
        <taxon>Amygdaloideae</taxon>
        <taxon>Maleae</taxon>
        <taxon>Malus</taxon>
    </lineage>
</organism>
<gene>
    <name evidence="2" type="ORF">DVH24_005062</name>
</gene>
<evidence type="ECO:0000313" key="3">
    <source>
        <dbReference type="Proteomes" id="UP000290289"/>
    </source>
</evidence>
<evidence type="ECO:0000256" key="1">
    <source>
        <dbReference type="SAM" id="MobiDB-lite"/>
    </source>
</evidence>
<feature type="compositionally biased region" description="Basic residues" evidence="1">
    <location>
        <begin position="58"/>
        <end position="74"/>
    </location>
</feature>
<dbReference type="AlphaFoldDB" id="A0A498IBK7"/>
<proteinExistence type="predicted"/>
<sequence length="110" mass="12831">MMPLLFYSGTSGRSLSTSLRLTMFIPKIWTPNPARKQRFPIILESLQSKDWHLPRGWAGKKIKKDQKPNRGPKKQRNEAVKPNLTKSVFKVQKPNETKMMQTNVVLKYTY</sequence>
<name>A0A498IBK7_MALDO</name>
<comment type="caution">
    <text evidence="2">The sequence shown here is derived from an EMBL/GenBank/DDBJ whole genome shotgun (WGS) entry which is preliminary data.</text>
</comment>
<protein>
    <submittedName>
        <fullName evidence="2">Uncharacterized protein</fullName>
    </submittedName>
</protein>